<dbReference type="PRINTS" id="PR00249">
    <property type="entry name" value="GPCRSECRETIN"/>
</dbReference>
<evidence type="ECO:0000256" key="3">
    <source>
        <dbReference type="ARBA" id="ARBA00022989"/>
    </source>
</evidence>
<dbReference type="GO" id="GO:0007166">
    <property type="term" value="P:cell surface receptor signaling pathway"/>
    <property type="evidence" value="ECO:0007669"/>
    <property type="project" value="InterPro"/>
</dbReference>
<dbReference type="STRING" id="126957.T1J6B1"/>
<feature type="transmembrane region" description="Helical" evidence="5">
    <location>
        <begin position="222"/>
        <end position="245"/>
    </location>
</feature>
<dbReference type="HOGENOM" id="CLU_002753_3_0_1"/>
<name>T1J6B1_STRMM</name>
<feature type="transmembrane region" description="Helical" evidence="5">
    <location>
        <begin position="67"/>
        <end position="91"/>
    </location>
</feature>
<feature type="transmembrane region" description="Helical" evidence="5">
    <location>
        <begin position="265"/>
        <end position="284"/>
    </location>
</feature>
<dbReference type="GO" id="GO:0004930">
    <property type="term" value="F:G protein-coupled receptor activity"/>
    <property type="evidence" value="ECO:0007669"/>
    <property type="project" value="InterPro"/>
</dbReference>
<keyword evidence="3 5" id="KW-1133">Transmembrane helix</keyword>
<dbReference type="EMBL" id="JH431874">
    <property type="status" value="NOT_ANNOTATED_CDS"/>
    <property type="molecule type" value="Genomic_DNA"/>
</dbReference>
<dbReference type="eggNOG" id="KOG4193">
    <property type="taxonomic scope" value="Eukaryota"/>
</dbReference>
<evidence type="ECO:0000259" key="6">
    <source>
        <dbReference type="PROSITE" id="PS50261"/>
    </source>
</evidence>
<organism evidence="7 8">
    <name type="scientific">Strigamia maritima</name>
    <name type="common">European centipede</name>
    <name type="synonym">Geophilus maritimus</name>
    <dbReference type="NCBI Taxonomy" id="126957"/>
    <lineage>
        <taxon>Eukaryota</taxon>
        <taxon>Metazoa</taxon>
        <taxon>Ecdysozoa</taxon>
        <taxon>Arthropoda</taxon>
        <taxon>Myriapoda</taxon>
        <taxon>Chilopoda</taxon>
        <taxon>Pleurostigmophora</taxon>
        <taxon>Geophilomorpha</taxon>
        <taxon>Linotaeniidae</taxon>
        <taxon>Strigamia</taxon>
    </lineage>
</organism>
<reference evidence="7" key="2">
    <citation type="submission" date="2015-02" db="UniProtKB">
        <authorList>
            <consortium name="EnsemblMetazoa"/>
        </authorList>
    </citation>
    <scope>IDENTIFICATION</scope>
</reference>
<keyword evidence="2 5" id="KW-0812">Transmembrane</keyword>
<sequence length="344" mass="39007">MKCQRWLYTTDEYEIRGNLQTLYLKNNKKIYTLDEYALREGEDGQEAIVCVNENPAEDIETLMSDIVYIYSAAWIISITSLAIAFVLCIAVRGLTTFRAVMPCFVASLFVSYIILVVRALGPLPSSLTCYSYGVGLQFSFLAAFFWLNVIAFDLWRSISTPVISPGPLRLLAYMTYGWGCPLLFVGTAVAFDKIKDLQIASTFRPRFEQECWFHAPEARFAFFYAPISAILIINLIFFILTLFAIRSKVVAQEVEKHHSLWRLSIELAIIMGLCWIMEVVSWAVGGDASYWYATDIINALQGLFVLIIIARRPNVTTWVKQSLGGRSNDVEKGSTFSYVQQETK</sequence>
<dbReference type="InterPro" id="IPR000832">
    <property type="entry name" value="GPCR_2_secretin-like"/>
</dbReference>
<evidence type="ECO:0000313" key="7">
    <source>
        <dbReference type="EnsemblMetazoa" id="SMAR009180-PA"/>
    </source>
</evidence>
<reference evidence="8" key="1">
    <citation type="submission" date="2011-05" db="EMBL/GenBank/DDBJ databases">
        <authorList>
            <person name="Richards S.R."/>
            <person name="Qu J."/>
            <person name="Jiang H."/>
            <person name="Jhangiani S.N."/>
            <person name="Agravi P."/>
            <person name="Goodspeed R."/>
            <person name="Gross S."/>
            <person name="Mandapat C."/>
            <person name="Jackson L."/>
            <person name="Mathew T."/>
            <person name="Pu L."/>
            <person name="Thornton R."/>
            <person name="Saada N."/>
            <person name="Wilczek-Boney K.B."/>
            <person name="Lee S."/>
            <person name="Kovar C."/>
            <person name="Wu Y."/>
            <person name="Scherer S.E."/>
            <person name="Worley K.C."/>
            <person name="Muzny D.M."/>
            <person name="Gibbs R."/>
        </authorList>
    </citation>
    <scope>NUCLEOTIDE SEQUENCE</scope>
    <source>
        <strain evidence="8">Brora</strain>
    </source>
</reference>
<feature type="transmembrane region" description="Helical" evidence="5">
    <location>
        <begin position="170"/>
        <end position="191"/>
    </location>
</feature>
<evidence type="ECO:0000256" key="4">
    <source>
        <dbReference type="ARBA" id="ARBA00023136"/>
    </source>
</evidence>
<feature type="transmembrane region" description="Helical" evidence="5">
    <location>
        <begin position="140"/>
        <end position="158"/>
    </location>
</feature>
<dbReference type="CDD" id="cd15039">
    <property type="entry name" value="7tmB3_Methuselah-like"/>
    <property type="match status" value="1"/>
</dbReference>
<protein>
    <recommendedName>
        <fullName evidence="6">G-protein coupled receptors family 2 profile 2 domain-containing protein</fullName>
    </recommendedName>
</protein>
<keyword evidence="4 5" id="KW-0472">Membrane</keyword>
<dbReference type="PANTHER" id="PTHR46953">
    <property type="entry name" value="G-PROTEIN COUPLED RECEPTOR MTH-LIKE 1-RELATED"/>
    <property type="match status" value="1"/>
</dbReference>
<dbReference type="InterPro" id="IPR017981">
    <property type="entry name" value="GPCR_2-like_7TM"/>
</dbReference>
<feature type="transmembrane region" description="Helical" evidence="5">
    <location>
        <begin position="103"/>
        <end position="120"/>
    </location>
</feature>
<evidence type="ECO:0000256" key="1">
    <source>
        <dbReference type="ARBA" id="ARBA00004141"/>
    </source>
</evidence>
<dbReference type="EnsemblMetazoa" id="SMAR009180-RA">
    <property type="protein sequence ID" value="SMAR009180-PA"/>
    <property type="gene ID" value="SMAR009180"/>
</dbReference>
<dbReference type="OMA" id="IHICTKT"/>
<keyword evidence="8" id="KW-1185">Reference proteome</keyword>
<evidence type="ECO:0000256" key="2">
    <source>
        <dbReference type="ARBA" id="ARBA00022692"/>
    </source>
</evidence>
<dbReference type="Proteomes" id="UP000014500">
    <property type="component" value="Unassembled WGS sequence"/>
</dbReference>
<dbReference type="GO" id="GO:0016020">
    <property type="term" value="C:membrane"/>
    <property type="evidence" value="ECO:0007669"/>
    <property type="project" value="UniProtKB-SubCell"/>
</dbReference>
<feature type="transmembrane region" description="Helical" evidence="5">
    <location>
        <begin position="290"/>
        <end position="310"/>
    </location>
</feature>
<proteinExistence type="predicted"/>
<evidence type="ECO:0000313" key="8">
    <source>
        <dbReference type="Proteomes" id="UP000014500"/>
    </source>
</evidence>
<feature type="domain" description="G-protein coupled receptors family 2 profile 2" evidence="6">
    <location>
        <begin position="66"/>
        <end position="313"/>
    </location>
</feature>
<dbReference type="PROSITE" id="PS50261">
    <property type="entry name" value="G_PROTEIN_RECEP_F2_4"/>
    <property type="match status" value="1"/>
</dbReference>
<dbReference type="PhylomeDB" id="T1J6B1"/>
<dbReference type="AlphaFoldDB" id="T1J6B1"/>
<dbReference type="Gene3D" id="1.20.1070.10">
    <property type="entry name" value="Rhodopsin 7-helix transmembrane proteins"/>
    <property type="match status" value="1"/>
</dbReference>
<dbReference type="InterPro" id="IPR052808">
    <property type="entry name" value="GPCR_Mth-like"/>
</dbReference>
<accession>T1J6B1</accession>
<dbReference type="Pfam" id="PF00002">
    <property type="entry name" value="7tm_2"/>
    <property type="match status" value="1"/>
</dbReference>
<comment type="subcellular location">
    <subcellularLocation>
        <location evidence="1">Membrane</location>
        <topology evidence="1">Multi-pass membrane protein</topology>
    </subcellularLocation>
</comment>
<dbReference type="PANTHER" id="PTHR46953:SF1">
    <property type="entry name" value="G-PROTEIN COUPLED RECEPTOR MTH-LIKE 1-RELATED"/>
    <property type="match status" value="1"/>
</dbReference>
<evidence type="ECO:0000256" key="5">
    <source>
        <dbReference type="SAM" id="Phobius"/>
    </source>
</evidence>